<organism evidence="2 3">
    <name type="scientific">Paenibacillus apiarius</name>
    <dbReference type="NCBI Taxonomy" id="46240"/>
    <lineage>
        <taxon>Bacteria</taxon>
        <taxon>Bacillati</taxon>
        <taxon>Bacillota</taxon>
        <taxon>Bacilli</taxon>
        <taxon>Bacillales</taxon>
        <taxon>Paenibacillaceae</taxon>
        <taxon>Paenibacillus</taxon>
    </lineage>
</organism>
<accession>A0ABT4DWR7</accession>
<evidence type="ECO:0000313" key="2">
    <source>
        <dbReference type="EMBL" id="MCY9521774.1"/>
    </source>
</evidence>
<gene>
    <name evidence="2" type="ORF">M5X09_19245</name>
</gene>
<evidence type="ECO:0008006" key="4">
    <source>
        <dbReference type="Google" id="ProtNLM"/>
    </source>
</evidence>
<keyword evidence="3" id="KW-1185">Reference proteome</keyword>
<sequence length="98" mass="11068">AAALRRDAAPPAQERRTPSARSGAQRVYIKITADRERPELLQELKQLLKTRPGPLPTVLFYEREQQLIALNEAYALKPSPELFKQIEAIFGDGTVRVK</sequence>
<dbReference type="EMBL" id="JAMDLW010000027">
    <property type="protein sequence ID" value="MCY9521774.1"/>
    <property type="molecule type" value="Genomic_DNA"/>
</dbReference>
<dbReference type="RefSeq" id="WP_268640808.1">
    <property type="nucleotide sequence ID" value="NZ_JAMDLW010000027.1"/>
</dbReference>
<feature type="non-terminal residue" evidence="2">
    <location>
        <position position="1"/>
    </location>
</feature>
<dbReference type="Proteomes" id="UP001207626">
    <property type="component" value="Unassembled WGS sequence"/>
</dbReference>
<feature type="region of interest" description="Disordered" evidence="1">
    <location>
        <begin position="1"/>
        <end position="25"/>
    </location>
</feature>
<evidence type="ECO:0000313" key="3">
    <source>
        <dbReference type="Proteomes" id="UP001207626"/>
    </source>
</evidence>
<reference evidence="2 3" key="1">
    <citation type="submission" date="2022-05" db="EMBL/GenBank/DDBJ databases">
        <title>Genome Sequencing of Bee-Associated Microbes.</title>
        <authorList>
            <person name="Dunlap C."/>
        </authorList>
    </citation>
    <scope>NUCLEOTIDE SEQUENCE [LARGE SCALE GENOMIC DNA]</scope>
    <source>
        <strain evidence="2 3">NRRL NRS-1438</strain>
    </source>
</reference>
<comment type="caution">
    <text evidence="2">The sequence shown here is derived from an EMBL/GenBank/DDBJ whole genome shotgun (WGS) entry which is preliminary data.</text>
</comment>
<protein>
    <recommendedName>
        <fullName evidence="4">DNA polymerase III subunit alpha</fullName>
    </recommendedName>
</protein>
<evidence type="ECO:0000256" key="1">
    <source>
        <dbReference type="SAM" id="MobiDB-lite"/>
    </source>
</evidence>
<feature type="compositionally biased region" description="Basic and acidic residues" evidence="1">
    <location>
        <begin position="1"/>
        <end position="17"/>
    </location>
</feature>
<name>A0ABT4DWR7_9BACL</name>
<proteinExistence type="predicted"/>